<evidence type="ECO:0000313" key="2">
    <source>
        <dbReference type="Proteomes" id="UP000789901"/>
    </source>
</evidence>
<reference evidence="1 2" key="1">
    <citation type="submission" date="2021-06" db="EMBL/GenBank/DDBJ databases">
        <authorList>
            <person name="Kallberg Y."/>
            <person name="Tangrot J."/>
            <person name="Rosling A."/>
        </authorList>
    </citation>
    <scope>NUCLEOTIDE SEQUENCE [LARGE SCALE GENOMIC DNA]</scope>
    <source>
        <strain evidence="1 2">120-4 pot B 10/14</strain>
    </source>
</reference>
<proteinExistence type="predicted"/>
<protein>
    <submittedName>
        <fullName evidence="1">16666_t:CDS:1</fullName>
    </submittedName>
</protein>
<keyword evidence="2" id="KW-1185">Reference proteome</keyword>
<comment type="caution">
    <text evidence="1">The sequence shown here is derived from an EMBL/GenBank/DDBJ whole genome shotgun (WGS) entry which is preliminary data.</text>
</comment>
<dbReference type="Proteomes" id="UP000789901">
    <property type="component" value="Unassembled WGS sequence"/>
</dbReference>
<sequence length="286" mass="32457">MDTNGEFPFLTRAAFDQLISEFLSSRKPSHILKNPNNTSNGNANVQFWAKNNFYLHNIGTSQNSIIQLIEKQKKKSDHICNSVSISQNNVSESIKTFNNSAIPEDRLSIIPSSQFLIPLSNIIENDHTIQNAKISNVQIIPEHGSMADNQYQIKEKALNYCENLELVILSNFIPNKRHQFHALQDMSNDPTYQHNSYHQVANKNLEDYFGDLVKIQIAKIDHGPSDYCVLSCKIFTVLPNNRYHIIYRFGVLKNAFPAGGVVPLGPKEFSELDNLLINKQLVSSRL</sequence>
<organism evidence="1 2">
    <name type="scientific">Gigaspora margarita</name>
    <dbReference type="NCBI Taxonomy" id="4874"/>
    <lineage>
        <taxon>Eukaryota</taxon>
        <taxon>Fungi</taxon>
        <taxon>Fungi incertae sedis</taxon>
        <taxon>Mucoromycota</taxon>
        <taxon>Glomeromycotina</taxon>
        <taxon>Glomeromycetes</taxon>
        <taxon>Diversisporales</taxon>
        <taxon>Gigasporaceae</taxon>
        <taxon>Gigaspora</taxon>
    </lineage>
</organism>
<accession>A0ABM8W3V9</accession>
<dbReference type="EMBL" id="CAJVQB010001038">
    <property type="protein sequence ID" value="CAG8518247.1"/>
    <property type="molecule type" value="Genomic_DNA"/>
</dbReference>
<gene>
    <name evidence="1" type="ORF">GMARGA_LOCUS3022</name>
</gene>
<name>A0ABM8W3V9_GIGMA</name>
<evidence type="ECO:0000313" key="1">
    <source>
        <dbReference type="EMBL" id="CAG8518247.1"/>
    </source>
</evidence>